<reference evidence="2" key="1">
    <citation type="submission" date="2016-11" db="UniProtKB">
        <authorList>
            <consortium name="WormBaseParasite"/>
        </authorList>
    </citation>
    <scope>IDENTIFICATION</scope>
    <source>
        <strain evidence="2">KR3021</strain>
    </source>
</reference>
<sequence length="150" mass="17491">MSSQLLPVLSSDKDELGIPMFVIQQSGTLKQMVSGKILDLTSNTEMERIGLEKCNTYSLRKTIEFCQFYDSLPTLDDNSTKRLIRREYNFVLILVADFLDIPKMFTVLCDDVADSMRGKTVEEWRERFDIVDDFTEEDHEYLNNQNAWLD</sequence>
<accession>A0AC35TUW8</accession>
<dbReference type="WBParaSite" id="RSKR_0000474750.1">
    <property type="protein sequence ID" value="RSKR_0000474750.1"/>
    <property type="gene ID" value="RSKR_0000474750"/>
</dbReference>
<evidence type="ECO:0000313" key="1">
    <source>
        <dbReference type="Proteomes" id="UP000095286"/>
    </source>
</evidence>
<name>A0AC35TUW8_9BILA</name>
<evidence type="ECO:0000313" key="2">
    <source>
        <dbReference type="WBParaSite" id="RSKR_0000474750.1"/>
    </source>
</evidence>
<dbReference type="Proteomes" id="UP000095286">
    <property type="component" value="Unplaced"/>
</dbReference>
<protein>
    <submittedName>
        <fullName evidence="2">Skp1 domain-containing protein</fullName>
    </submittedName>
</protein>
<organism evidence="1 2">
    <name type="scientific">Rhabditophanes sp. KR3021</name>
    <dbReference type="NCBI Taxonomy" id="114890"/>
    <lineage>
        <taxon>Eukaryota</taxon>
        <taxon>Metazoa</taxon>
        <taxon>Ecdysozoa</taxon>
        <taxon>Nematoda</taxon>
        <taxon>Chromadorea</taxon>
        <taxon>Rhabditida</taxon>
        <taxon>Tylenchina</taxon>
        <taxon>Panagrolaimomorpha</taxon>
        <taxon>Strongyloidoidea</taxon>
        <taxon>Alloionematidae</taxon>
        <taxon>Rhabditophanes</taxon>
    </lineage>
</organism>
<proteinExistence type="predicted"/>